<comment type="caution">
    <text evidence="1">The sequence shown here is derived from an EMBL/GenBank/DDBJ whole genome shotgun (WGS) entry which is preliminary data.</text>
</comment>
<keyword evidence="2" id="KW-1185">Reference proteome</keyword>
<organism evidence="1 2">
    <name type="scientific">Paludisphaera mucosa</name>
    <dbReference type="NCBI Taxonomy" id="3030827"/>
    <lineage>
        <taxon>Bacteria</taxon>
        <taxon>Pseudomonadati</taxon>
        <taxon>Planctomycetota</taxon>
        <taxon>Planctomycetia</taxon>
        <taxon>Isosphaerales</taxon>
        <taxon>Isosphaeraceae</taxon>
        <taxon>Paludisphaera</taxon>
    </lineage>
</organism>
<proteinExistence type="predicted"/>
<evidence type="ECO:0000313" key="2">
    <source>
        <dbReference type="Proteomes" id="UP001216907"/>
    </source>
</evidence>
<sequence length="65" mass="7629">MADEFYKLVLALWGEDWRPRLLALLEEHGHSYSRQTLWNWRKGKAPVPEPVAVILRKEVERQGSA</sequence>
<evidence type="ECO:0008006" key="3">
    <source>
        <dbReference type="Google" id="ProtNLM"/>
    </source>
</evidence>
<protein>
    <recommendedName>
        <fullName evidence="3">Transposase</fullName>
    </recommendedName>
</protein>
<accession>A0ABT6FGA7</accession>
<dbReference type="RefSeq" id="WP_277862727.1">
    <property type="nucleotide sequence ID" value="NZ_JARRAG010000002.1"/>
</dbReference>
<dbReference type="EMBL" id="JARRAG010000002">
    <property type="protein sequence ID" value="MDG3006430.1"/>
    <property type="molecule type" value="Genomic_DNA"/>
</dbReference>
<dbReference type="Proteomes" id="UP001216907">
    <property type="component" value="Unassembled WGS sequence"/>
</dbReference>
<evidence type="ECO:0000313" key="1">
    <source>
        <dbReference type="EMBL" id="MDG3006430.1"/>
    </source>
</evidence>
<gene>
    <name evidence="1" type="ORF">PZE19_21880</name>
</gene>
<name>A0ABT6FGA7_9BACT</name>
<reference evidence="1 2" key="1">
    <citation type="submission" date="2023-03" db="EMBL/GenBank/DDBJ databases">
        <title>Paludisphaera mucosa sp. nov. a novel planctomycete from northern fen.</title>
        <authorList>
            <person name="Ivanova A."/>
        </authorList>
    </citation>
    <scope>NUCLEOTIDE SEQUENCE [LARGE SCALE GENOMIC DNA]</scope>
    <source>
        <strain evidence="1 2">Pla2</strain>
    </source>
</reference>